<dbReference type="EMBL" id="JACIFH010000001">
    <property type="protein sequence ID" value="MBB4140411.1"/>
    <property type="molecule type" value="Genomic_DNA"/>
</dbReference>
<organism evidence="1 2">
    <name type="scientific">Microbacterium invictum</name>
    <dbReference type="NCBI Taxonomy" id="515415"/>
    <lineage>
        <taxon>Bacteria</taxon>
        <taxon>Bacillati</taxon>
        <taxon>Actinomycetota</taxon>
        <taxon>Actinomycetes</taxon>
        <taxon>Micrococcales</taxon>
        <taxon>Microbacteriaceae</taxon>
        <taxon>Microbacterium</taxon>
    </lineage>
</organism>
<keyword evidence="2" id="KW-1185">Reference proteome</keyword>
<protein>
    <submittedName>
        <fullName evidence="1">Uncharacterized protein</fullName>
    </submittedName>
</protein>
<comment type="caution">
    <text evidence="1">The sequence shown here is derived from an EMBL/GenBank/DDBJ whole genome shotgun (WGS) entry which is preliminary data.</text>
</comment>
<evidence type="ECO:0000313" key="2">
    <source>
        <dbReference type="Proteomes" id="UP000549113"/>
    </source>
</evidence>
<proteinExistence type="predicted"/>
<dbReference type="RefSeq" id="WP_183499942.1">
    <property type="nucleotide sequence ID" value="NZ_BAABCO010000004.1"/>
</dbReference>
<gene>
    <name evidence="1" type="ORF">BKA10_002205</name>
</gene>
<sequence>MPENRSERRVLEELSDDERALLTRALEIERSKLHIPGYDATEELLAAVKVILP</sequence>
<dbReference type="Proteomes" id="UP000549113">
    <property type="component" value="Unassembled WGS sequence"/>
</dbReference>
<name>A0AA40SQE9_9MICO</name>
<dbReference type="AlphaFoldDB" id="A0AA40SQE9"/>
<reference evidence="1 2" key="1">
    <citation type="submission" date="2020-08" db="EMBL/GenBank/DDBJ databases">
        <title>Sequencing the genomes of 1000 actinobacteria strains.</title>
        <authorList>
            <person name="Klenk H.-P."/>
        </authorList>
    </citation>
    <scope>NUCLEOTIDE SEQUENCE [LARGE SCALE GENOMIC DNA]</scope>
    <source>
        <strain evidence="1 2">DSM 19600</strain>
    </source>
</reference>
<accession>A0AA40SQE9</accession>
<evidence type="ECO:0000313" key="1">
    <source>
        <dbReference type="EMBL" id="MBB4140411.1"/>
    </source>
</evidence>